<dbReference type="SUPFAM" id="SSF53448">
    <property type="entry name" value="Nucleotide-diphospho-sugar transferases"/>
    <property type="match status" value="1"/>
</dbReference>
<evidence type="ECO:0000313" key="7">
    <source>
        <dbReference type="Proteomes" id="UP000683511"/>
    </source>
</evidence>
<name>A0A975Y2W5_9NOST</name>
<dbReference type="InterPro" id="IPR029044">
    <property type="entry name" value="Nucleotide-diphossugar_trans"/>
</dbReference>
<accession>A0A975Y2W5</accession>
<comment type="pathway">
    <text evidence="1">Cell wall biogenesis; cell wall polysaccharide biosynthesis.</text>
</comment>
<dbReference type="PANTHER" id="PTHR43179">
    <property type="entry name" value="RHAMNOSYLTRANSFERASE WBBL"/>
    <property type="match status" value="1"/>
</dbReference>
<proteinExistence type="inferred from homology"/>
<keyword evidence="3" id="KW-0328">Glycosyltransferase</keyword>
<protein>
    <submittedName>
        <fullName evidence="6">Glycosyltransferase</fullName>
    </submittedName>
</protein>
<evidence type="ECO:0000256" key="3">
    <source>
        <dbReference type="ARBA" id="ARBA00022676"/>
    </source>
</evidence>
<dbReference type="InterPro" id="IPR001173">
    <property type="entry name" value="Glyco_trans_2-like"/>
</dbReference>
<sequence>MIYFLTVNYYSTQLVAKLINSFPLDNEIEYKIVIINNSPDDQSIYQLENSSTLIIDAEKNIGFGSGCNLGLKWIFNQNKQAIVWIINPDAYLPDNSLKQLKTFFDRHPEISILGTIIYTLTAQTWFAGGTFSQLTGSISQKNVFTSNEDKDYVACEWVSGCSLIINFAKFSQIPVFDSSYFLYYEDFDFCRRYSQQGHIIAITKKISVIHQPSSITNKNILLKTQHSTYSYLLTLSRYTNLTVQIFRLTRLICYGLFLIPIQPLVAKGKFQGIYNYFQHHIIKS</sequence>
<evidence type="ECO:0000313" key="6">
    <source>
        <dbReference type="EMBL" id="QXE21510.1"/>
    </source>
</evidence>
<dbReference type="RefSeq" id="WP_190607280.1">
    <property type="nucleotide sequence ID" value="NZ_CP021056.1"/>
</dbReference>
<evidence type="ECO:0000259" key="5">
    <source>
        <dbReference type="Pfam" id="PF00535"/>
    </source>
</evidence>
<evidence type="ECO:0000256" key="1">
    <source>
        <dbReference type="ARBA" id="ARBA00004776"/>
    </source>
</evidence>
<keyword evidence="7" id="KW-1185">Reference proteome</keyword>
<dbReference type="GO" id="GO:0016757">
    <property type="term" value="F:glycosyltransferase activity"/>
    <property type="evidence" value="ECO:0007669"/>
    <property type="project" value="UniProtKB-KW"/>
</dbReference>
<evidence type="ECO:0000256" key="2">
    <source>
        <dbReference type="ARBA" id="ARBA00006739"/>
    </source>
</evidence>
<reference evidence="6" key="1">
    <citation type="submission" date="2017-04" db="EMBL/GenBank/DDBJ databases">
        <title>Genome deletions in a multicellular cyanobacterial endosymbiont for morphological adaptation in marine diatoms.</title>
        <authorList>
            <person name="Wang Y."/>
            <person name="Gao H."/>
            <person name="Li R."/>
            <person name="Xu X."/>
        </authorList>
    </citation>
    <scope>NUCLEOTIDE SEQUENCE</scope>
    <source>
        <strain evidence="6">FACHB 800</strain>
    </source>
</reference>
<dbReference type="Gene3D" id="3.90.550.10">
    <property type="entry name" value="Spore Coat Polysaccharide Biosynthesis Protein SpsA, Chain A"/>
    <property type="match status" value="1"/>
</dbReference>
<dbReference type="PANTHER" id="PTHR43179:SF12">
    <property type="entry name" value="GALACTOFURANOSYLTRANSFERASE GLFT2"/>
    <property type="match status" value="1"/>
</dbReference>
<dbReference type="Pfam" id="PF00535">
    <property type="entry name" value="Glycos_transf_2"/>
    <property type="match status" value="1"/>
</dbReference>
<dbReference type="AlphaFoldDB" id="A0A975Y2W5"/>
<keyword evidence="4" id="KW-0808">Transferase</keyword>
<organism evidence="6 7">
    <name type="scientific">Richelia sinica FACHB-800</name>
    <dbReference type="NCBI Taxonomy" id="1357546"/>
    <lineage>
        <taxon>Bacteria</taxon>
        <taxon>Bacillati</taxon>
        <taxon>Cyanobacteriota</taxon>
        <taxon>Cyanophyceae</taxon>
        <taxon>Nostocales</taxon>
        <taxon>Nostocaceae</taxon>
        <taxon>Richelia</taxon>
    </lineage>
</organism>
<comment type="similarity">
    <text evidence="2">Belongs to the glycosyltransferase 2 family.</text>
</comment>
<feature type="domain" description="Glycosyltransferase 2-like" evidence="5">
    <location>
        <begin position="16"/>
        <end position="129"/>
    </location>
</feature>
<evidence type="ECO:0000256" key="4">
    <source>
        <dbReference type="ARBA" id="ARBA00022679"/>
    </source>
</evidence>
<dbReference type="KEGG" id="rsin:B6N60_00186"/>
<dbReference type="EMBL" id="CP021056">
    <property type="protein sequence ID" value="QXE21510.1"/>
    <property type="molecule type" value="Genomic_DNA"/>
</dbReference>
<dbReference type="Proteomes" id="UP000683511">
    <property type="component" value="Chromosome"/>
</dbReference>
<gene>
    <name evidence="6" type="ORF">B6N60_00186</name>
</gene>